<dbReference type="Gene3D" id="1.10.601.10">
    <property type="entry name" value="RNA Polymerase Primary Sigma Factor"/>
    <property type="match status" value="1"/>
</dbReference>
<accession>A0A2S7TBV9</accession>
<dbReference type="InterPro" id="IPR014284">
    <property type="entry name" value="RNA_pol_sigma-70_dom"/>
</dbReference>
<dbReference type="RefSeq" id="WP_042278208.1">
    <property type="nucleotide sequence ID" value="NZ_BBML01000003.1"/>
</dbReference>
<dbReference type="STRING" id="319236.BST91_02995"/>
<dbReference type="Pfam" id="PF04545">
    <property type="entry name" value="Sigma70_r4"/>
    <property type="match status" value="1"/>
</dbReference>
<gene>
    <name evidence="1" type="ORF">JCM19294_1055</name>
</gene>
<evidence type="ECO:0000313" key="2">
    <source>
        <dbReference type="Proteomes" id="UP000029221"/>
    </source>
</evidence>
<dbReference type="InterPro" id="IPR050239">
    <property type="entry name" value="Sigma-70_RNA_pol_init_factors"/>
</dbReference>
<protein>
    <submittedName>
        <fullName evidence="1">RNA polymerase sigma factor RpoD</fullName>
    </submittedName>
</protein>
<dbReference type="OrthoDB" id="9809557at2"/>
<dbReference type="EMBL" id="BBML01000003">
    <property type="protein sequence ID" value="GAK96746.1"/>
    <property type="molecule type" value="Genomic_DNA"/>
</dbReference>
<dbReference type="PANTHER" id="PTHR30603:SF47">
    <property type="entry name" value="RNA POLYMERASE SIGMA FACTOR SIGD, CHLOROPLASTIC"/>
    <property type="match status" value="1"/>
</dbReference>
<dbReference type="Pfam" id="PF00140">
    <property type="entry name" value="Sigma70_r1_2"/>
    <property type="match status" value="1"/>
</dbReference>
<comment type="caution">
    <text evidence="1">The sequence shown here is derived from an EMBL/GenBank/DDBJ whole genome shotgun (WGS) entry which is preliminary data.</text>
</comment>
<dbReference type="SUPFAM" id="SSF88659">
    <property type="entry name" value="Sigma3 and sigma4 domains of RNA polymerase sigma factors"/>
    <property type="match status" value="2"/>
</dbReference>
<accession>A0A090QMH5</accession>
<dbReference type="InterPro" id="IPR013324">
    <property type="entry name" value="RNA_pol_sigma_r3/r4-like"/>
</dbReference>
<dbReference type="InterPro" id="IPR007624">
    <property type="entry name" value="RNA_pol_sigma70_r3"/>
</dbReference>
<dbReference type="GO" id="GO:0006352">
    <property type="term" value="P:DNA-templated transcription initiation"/>
    <property type="evidence" value="ECO:0007669"/>
    <property type="project" value="InterPro"/>
</dbReference>
<dbReference type="NCBIfam" id="TIGR02937">
    <property type="entry name" value="sigma70-ECF"/>
    <property type="match status" value="1"/>
</dbReference>
<dbReference type="Pfam" id="PF04542">
    <property type="entry name" value="Sigma70_r2"/>
    <property type="match status" value="1"/>
</dbReference>
<dbReference type="InterPro" id="IPR036388">
    <property type="entry name" value="WH-like_DNA-bd_sf"/>
</dbReference>
<dbReference type="Pfam" id="PF04539">
    <property type="entry name" value="Sigma70_r3"/>
    <property type="match status" value="1"/>
</dbReference>
<reference evidence="1" key="1">
    <citation type="journal article" date="2014" name="Genome Announc.">
        <title>Draft Genome Sequences of Marine Flavobacterium Nonlabens Strains NR17, NR24, NR27, NR32, NR33, and Ara13.</title>
        <authorList>
            <person name="Nakanishi M."/>
            <person name="Meirelles P."/>
            <person name="Suzuki R."/>
            <person name="Takatani N."/>
            <person name="Mino S."/>
            <person name="Suda W."/>
            <person name="Oshima K."/>
            <person name="Hattori M."/>
            <person name="Ohkuma M."/>
            <person name="Hosokawa M."/>
            <person name="Miyashita K."/>
            <person name="Thompson F.L."/>
            <person name="Niwa A."/>
            <person name="Sawabe T."/>
            <person name="Sawabe T."/>
        </authorList>
    </citation>
    <scope>NUCLEOTIDE SEQUENCE [LARGE SCALE GENOMIC DNA]</scope>
    <source>
        <strain evidence="1">JCM 19294</strain>
    </source>
</reference>
<dbReference type="eggNOG" id="COG0568">
    <property type="taxonomic scope" value="Bacteria"/>
</dbReference>
<name>A0A090QMH5_9FLAO</name>
<dbReference type="AlphaFoldDB" id="A0A090QMH5"/>
<dbReference type="PIRSF" id="PIRSF000770">
    <property type="entry name" value="RNA_pol_sigma-SigE/K"/>
    <property type="match status" value="1"/>
</dbReference>
<keyword evidence="2" id="KW-1185">Reference proteome</keyword>
<dbReference type="InterPro" id="IPR000943">
    <property type="entry name" value="RNA_pol_sigma70"/>
</dbReference>
<dbReference type="Proteomes" id="UP000029221">
    <property type="component" value="Unassembled WGS sequence"/>
</dbReference>
<dbReference type="InterPro" id="IPR013325">
    <property type="entry name" value="RNA_pol_sigma_r2"/>
</dbReference>
<dbReference type="InterPro" id="IPR007630">
    <property type="entry name" value="RNA_pol_sigma70_r4"/>
</dbReference>
<dbReference type="PRINTS" id="PR00046">
    <property type="entry name" value="SIGMA70FCT"/>
</dbReference>
<dbReference type="GO" id="GO:0003677">
    <property type="term" value="F:DNA binding"/>
    <property type="evidence" value="ECO:0007669"/>
    <property type="project" value="InterPro"/>
</dbReference>
<evidence type="ECO:0000313" key="1">
    <source>
        <dbReference type="EMBL" id="GAK96746.1"/>
    </source>
</evidence>
<dbReference type="Gene3D" id="1.10.10.10">
    <property type="entry name" value="Winged helix-like DNA-binding domain superfamily/Winged helix DNA-binding domain"/>
    <property type="match status" value="2"/>
</dbReference>
<dbReference type="GO" id="GO:0016987">
    <property type="term" value="F:sigma factor activity"/>
    <property type="evidence" value="ECO:0007669"/>
    <property type="project" value="InterPro"/>
</dbReference>
<dbReference type="PANTHER" id="PTHR30603">
    <property type="entry name" value="RNA POLYMERASE SIGMA FACTOR RPO"/>
    <property type="match status" value="1"/>
</dbReference>
<dbReference type="InterPro" id="IPR009042">
    <property type="entry name" value="RNA_pol_sigma70_r1_2"/>
</dbReference>
<dbReference type="CDD" id="cd06171">
    <property type="entry name" value="Sigma70_r4"/>
    <property type="match status" value="1"/>
</dbReference>
<dbReference type="SUPFAM" id="SSF88946">
    <property type="entry name" value="Sigma2 domain of RNA polymerase sigma factors"/>
    <property type="match status" value="1"/>
</dbReference>
<organism evidence="1 2">
    <name type="scientific">Nonlabens tegetincola</name>
    <dbReference type="NCBI Taxonomy" id="323273"/>
    <lineage>
        <taxon>Bacteria</taxon>
        <taxon>Pseudomonadati</taxon>
        <taxon>Bacteroidota</taxon>
        <taxon>Flavobacteriia</taxon>
        <taxon>Flavobacteriales</taxon>
        <taxon>Flavobacteriaceae</taxon>
        <taxon>Nonlabens</taxon>
    </lineage>
</organism>
<sequence>MRQLKITKQVTNRESKSLDKYLQDISKIDLITAEEEVELAQRIKKGDQRALERLTTANLRFVVSVAKQYQNQGLKLPDLINEGNAGLVKAAKRFDETRGFKFISYAVWWIRQSILQALAEQSRIVRLPLNKIGSINKINKAFSHLEQLHERPPSPEELAKELDMTVSDVKQSLKNAGRHVSMDAPLKEGETSNLYDVVRSGESPNPDKELLHESLTLEIKRALETLSQKEADVISLYFGIGNQQPMSLEEIGETFDLTRERVRQIKEKGIKRLRQNSRSKILKSYLG</sequence>
<proteinExistence type="predicted"/>
<dbReference type="InterPro" id="IPR007627">
    <property type="entry name" value="RNA_pol_sigma70_r2"/>
</dbReference>